<evidence type="ECO:0000313" key="8">
    <source>
        <dbReference type="Proteomes" id="UP001597451"/>
    </source>
</evidence>
<feature type="domain" description="D-isomer specific 2-hydroxyacid dehydrogenase catalytic" evidence="5">
    <location>
        <begin position="5"/>
        <end position="313"/>
    </location>
</feature>
<dbReference type="InterPro" id="IPR006139">
    <property type="entry name" value="D-isomer_2_OHA_DH_cat_dom"/>
</dbReference>
<evidence type="ECO:0000256" key="2">
    <source>
        <dbReference type="ARBA" id="ARBA00023002"/>
    </source>
</evidence>
<evidence type="ECO:0000259" key="5">
    <source>
        <dbReference type="Pfam" id="PF00389"/>
    </source>
</evidence>
<dbReference type="InterPro" id="IPR036291">
    <property type="entry name" value="NAD(P)-bd_dom_sf"/>
</dbReference>
<dbReference type="PANTHER" id="PTHR42789:SF1">
    <property type="entry name" value="D-ISOMER SPECIFIC 2-HYDROXYACID DEHYDROGENASE FAMILY PROTEIN (AFU_ORTHOLOGUE AFUA_6G10090)"/>
    <property type="match status" value="1"/>
</dbReference>
<gene>
    <name evidence="7" type="ORF">ACFSUN_11965</name>
</gene>
<dbReference type="InterPro" id="IPR006140">
    <property type="entry name" value="D-isomer_DH_NAD-bd"/>
</dbReference>
<proteinExistence type="inferred from homology"/>
<keyword evidence="2 4" id="KW-0560">Oxidoreductase</keyword>
<dbReference type="InterPro" id="IPR029753">
    <property type="entry name" value="D-isomer_DH_CS"/>
</dbReference>
<dbReference type="RefSeq" id="WP_379562289.1">
    <property type="nucleotide sequence ID" value="NZ_JBHUMX010000036.1"/>
</dbReference>
<dbReference type="PROSITE" id="PS00670">
    <property type="entry name" value="D_2_HYDROXYACID_DH_2"/>
    <property type="match status" value="1"/>
</dbReference>
<dbReference type="SUPFAM" id="SSF52283">
    <property type="entry name" value="Formate/glycerate dehydrogenase catalytic domain-like"/>
    <property type="match status" value="1"/>
</dbReference>
<evidence type="ECO:0000256" key="4">
    <source>
        <dbReference type="RuleBase" id="RU003719"/>
    </source>
</evidence>
<keyword evidence="3" id="KW-0520">NAD</keyword>
<dbReference type="EMBL" id="JBHUMX010000036">
    <property type="protein sequence ID" value="MFD2629497.1"/>
    <property type="molecule type" value="Genomic_DNA"/>
</dbReference>
<accession>A0ABW5Q1F6</accession>
<comment type="similarity">
    <text evidence="1 4">Belongs to the D-isomer specific 2-hydroxyacid dehydrogenase family.</text>
</comment>
<dbReference type="GO" id="GO:0016491">
    <property type="term" value="F:oxidoreductase activity"/>
    <property type="evidence" value="ECO:0007669"/>
    <property type="project" value="UniProtKB-KW"/>
</dbReference>
<evidence type="ECO:0000259" key="6">
    <source>
        <dbReference type="Pfam" id="PF02826"/>
    </source>
</evidence>
<dbReference type="Pfam" id="PF00389">
    <property type="entry name" value="2-Hacid_dh"/>
    <property type="match status" value="1"/>
</dbReference>
<feature type="domain" description="D-isomer specific 2-hydroxyacid dehydrogenase NAD-binding" evidence="6">
    <location>
        <begin position="106"/>
        <end position="283"/>
    </location>
</feature>
<dbReference type="SUPFAM" id="SSF51735">
    <property type="entry name" value="NAD(P)-binding Rossmann-fold domains"/>
    <property type="match status" value="1"/>
</dbReference>
<evidence type="ECO:0000313" key="7">
    <source>
        <dbReference type="EMBL" id="MFD2629497.1"/>
    </source>
</evidence>
<dbReference type="EC" id="1.1.1.-" evidence="7"/>
<comment type="caution">
    <text evidence="7">The sequence shown here is derived from an EMBL/GenBank/DDBJ whole genome shotgun (WGS) entry which is preliminary data.</text>
</comment>
<name>A0ABW5Q1F6_9BACI</name>
<dbReference type="PROSITE" id="PS00671">
    <property type="entry name" value="D_2_HYDROXYACID_DH_3"/>
    <property type="match status" value="1"/>
</dbReference>
<evidence type="ECO:0000256" key="3">
    <source>
        <dbReference type="ARBA" id="ARBA00023027"/>
    </source>
</evidence>
<keyword evidence="8" id="KW-1185">Reference proteome</keyword>
<organism evidence="7 8">
    <name type="scientific">Oceanobacillus kapialis</name>
    <dbReference type="NCBI Taxonomy" id="481353"/>
    <lineage>
        <taxon>Bacteria</taxon>
        <taxon>Bacillati</taxon>
        <taxon>Bacillota</taxon>
        <taxon>Bacilli</taxon>
        <taxon>Bacillales</taxon>
        <taxon>Bacillaceae</taxon>
        <taxon>Oceanobacillus</taxon>
    </lineage>
</organism>
<reference evidence="8" key="1">
    <citation type="journal article" date="2019" name="Int. J. Syst. Evol. Microbiol.">
        <title>The Global Catalogue of Microorganisms (GCM) 10K type strain sequencing project: providing services to taxonomists for standard genome sequencing and annotation.</title>
        <authorList>
            <consortium name="The Broad Institute Genomics Platform"/>
            <consortium name="The Broad Institute Genome Sequencing Center for Infectious Disease"/>
            <person name="Wu L."/>
            <person name="Ma J."/>
        </authorList>
    </citation>
    <scope>NUCLEOTIDE SEQUENCE [LARGE SCALE GENOMIC DNA]</scope>
    <source>
        <strain evidence="8">TISTR 1858</strain>
    </source>
</reference>
<dbReference type="Pfam" id="PF02826">
    <property type="entry name" value="2-Hacid_dh_C"/>
    <property type="match status" value="1"/>
</dbReference>
<dbReference type="PANTHER" id="PTHR42789">
    <property type="entry name" value="D-ISOMER SPECIFIC 2-HYDROXYACID DEHYDROGENASE FAMILY PROTEIN (AFU_ORTHOLOGUE AFUA_6G10090)"/>
    <property type="match status" value="1"/>
</dbReference>
<evidence type="ECO:0000256" key="1">
    <source>
        <dbReference type="ARBA" id="ARBA00005854"/>
    </source>
</evidence>
<dbReference type="InterPro" id="IPR050857">
    <property type="entry name" value="D-2-hydroxyacid_DH"/>
</dbReference>
<dbReference type="Gene3D" id="3.40.50.720">
    <property type="entry name" value="NAD(P)-binding Rossmann-like Domain"/>
    <property type="match status" value="2"/>
</dbReference>
<dbReference type="CDD" id="cd12173">
    <property type="entry name" value="PGDH_4"/>
    <property type="match status" value="1"/>
</dbReference>
<sequence length="319" mass="34647">MEFRVLISQKIAEEGIRLLEESGATIVVPPSYDEETLVNYAKDVDAVLARTEIYSRRVIENAKHLKIIARHGIGVDNIDVKAAVEHGVVVTNAPSANINAVAELVLTLMLAGTRHLVTIDQATRDGDFGIRNQLFGYELKGKTLGIIGFGNIGRLIAEKCKLGLGMNIAVYDPHVTAGSVDSYVEILDTLDDLLSRSDVVTLHVPYVPATHHLINKKSFRAMKSDAILINAARGGVVDEEALVEALNDRRIRGACVDVFQVEPPEAEHPLFKLDNVIVTPHLGAQTHEAFKQMAIDAASEIIAVKAGKAPVHPIHKVTT</sequence>
<protein>
    <submittedName>
        <fullName evidence="7">Hydroxyacid dehydrogenase</fullName>
        <ecNumber evidence="7">1.1.1.-</ecNumber>
    </submittedName>
</protein>
<dbReference type="Proteomes" id="UP001597451">
    <property type="component" value="Unassembled WGS sequence"/>
</dbReference>